<dbReference type="EMBL" id="FYDG01000011">
    <property type="protein sequence ID" value="SNB79690.1"/>
    <property type="molecule type" value="Genomic_DNA"/>
</dbReference>
<comment type="subcellular location">
    <subcellularLocation>
        <location evidence="1">Membrane</location>
        <topology evidence="1">Multi-pass membrane protein</topology>
    </subcellularLocation>
</comment>
<name>A0A212S3I9_RHOAC</name>
<dbReference type="NCBIfam" id="TIGR03025">
    <property type="entry name" value="EPS_sugtrans"/>
    <property type="match status" value="1"/>
</dbReference>
<dbReference type="InterPro" id="IPR017475">
    <property type="entry name" value="EPS_sugar_tfrase"/>
</dbReference>
<dbReference type="PANTHER" id="PTHR30576">
    <property type="entry name" value="COLANIC BIOSYNTHESIS UDP-GLUCOSE LIPID CARRIER TRANSFERASE"/>
    <property type="match status" value="1"/>
</dbReference>
<dbReference type="GO" id="GO:0016780">
    <property type="term" value="F:phosphotransferase activity, for other substituted phosphate groups"/>
    <property type="evidence" value="ECO:0007669"/>
    <property type="project" value="TreeGrafter"/>
</dbReference>
<evidence type="ECO:0000256" key="8">
    <source>
        <dbReference type="SAM" id="Phobius"/>
    </source>
</evidence>
<evidence type="ECO:0000259" key="9">
    <source>
        <dbReference type="Pfam" id="PF02397"/>
    </source>
</evidence>
<evidence type="ECO:0000256" key="2">
    <source>
        <dbReference type="ARBA" id="ARBA00006464"/>
    </source>
</evidence>
<dbReference type="Proteomes" id="UP000198418">
    <property type="component" value="Unassembled WGS sequence"/>
</dbReference>
<evidence type="ECO:0000313" key="11">
    <source>
        <dbReference type="Proteomes" id="UP000198418"/>
    </source>
</evidence>
<dbReference type="InterPro" id="IPR003362">
    <property type="entry name" value="Bact_transf"/>
</dbReference>
<dbReference type="Pfam" id="PF02397">
    <property type="entry name" value="Bac_transf"/>
    <property type="match status" value="1"/>
</dbReference>
<evidence type="ECO:0000256" key="5">
    <source>
        <dbReference type="ARBA" id="ARBA00022989"/>
    </source>
</evidence>
<dbReference type="GO" id="GO:0016020">
    <property type="term" value="C:membrane"/>
    <property type="evidence" value="ECO:0007669"/>
    <property type="project" value="UniProtKB-SubCell"/>
</dbReference>
<evidence type="ECO:0000256" key="7">
    <source>
        <dbReference type="ARBA" id="ARBA00023169"/>
    </source>
</evidence>
<feature type="transmembrane region" description="Helical" evidence="8">
    <location>
        <begin position="57"/>
        <end position="77"/>
    </location>
</feature>
<feature type="domain" description="Bacterial sugar transferase" evidence="9">
    <location>
        <begin position="288"/>
        <end position="475"/>
    </location>
</feature>
<evidence type="ECO:0000256" key="6">
    <source>
        <dbReference type="ARBA" id="ARBA00023136"/>
    </source>
</evidence>
<keyword evidence="6 8" id="KW-0472">Membrane</keyword>
<feature type="transmembrane region" description="Helical" evidence="8">
    <location>
        <begin position="123"/>
        <end position="142"/>
    </location>
</feature>
<gene>
    <name evidence="10" type="ORF">SAMN06265338_11196</name>
</gene>
<dbReference type="Gene3D" id="3.40.50.720">
    <property type="entry name" value="NAD(P)-binding Rossmann-like Domain"/>
    <property type="match status" value="1"/>
</dbReference>
<evidence type="ECO:0000313" key="10">
    <source>
        <dbReference type="EMBL" id="SNB79690.1"/>
    </source>
</evidence>
<sequence length="482" mass="53375">MKHVTPAEAVVRAVRPPRRSGAVLCGCVRAAEVVALALLALALYADRVGRPPEAGDFLAFFAVALAAGAAFKAGGVYRLDALRGGLRNLPRVALIWCGVMLGALALDALLRLDGRFSRDFLEQWALCGLAFLAAERTALSLWTRRLTRLGRLDRYAVIVGGGPMAELLLDSLSRHQLNDLRILGVFDDRGDERTPDVIAGYPKLGTVDDLVGFARNVRLDQVIFALPVSAEGRILSILRKLWVLPVDIRLAAHANRLRFRPRAYSFIGSAPMLDLLDKPLSDSALFFKSAFDRCVATLLLAVFAPLMAAIALGVRLTSPGPALFRQERLGFNNERIVVYKFRTLYHDQCDPAARVQVTRDDPRVTPFGRLLRRSSLDELPQLLNVVKGDLSLVGPRPHAVDARVVDCEYHKAVDGYFARHRVKPGLTGWAQVNGWRGETDTLEKIQRRVEYDLDYIENWSMPLDLYILALTPFALVFGVNAY</sequence>
<keyword evidence="11" id="KW-1185">Reference proteome</keyword>
<dbReference type="GO" id="GO:0000271">
    <property type="term" value="P:polysaccharide biosynthetic process"/>
    <property type="evidence" value="ECO:0007669"/>
    <property type="project" value="UniProtKB-KW"/>
</dbReference>
<evidence type="ECO:0000256" key="3">
    <source>
        <dbReference type="ARBA" id="ARBA00022679"/>
    </source>
</evidence>
<reference evidence="11" key="1">
    <citation type="submission" date="2017-06" db="EMBL/GenBank/DDBJ databases">
        <authorList>
            <person name="Varghese N."/>
            <person name="Submissions S."/>
        </authorList>
    </citation>
    <scope>NUCLEOTIDE SEQUENCE [LARGE SCALE GENOMIC DNA]</scope>
    <source>
        <strain evidence="11">DSM 137</strain>
    </source>
</reference>
<keyword evidence="5 8" id="KW-1133">Transmembrane helix</keyword>
<comment type="similarity">
    <text evidence="2">Belongs to the bacterial sugar transferase family.</text>
</comment>
<evidence type="ECO:0000256" key="1">
    <source>
        <dbReference type="ARBA" id="ARBA00004141"/>
    </source>
</evidence>
<feature type="transmembrane region" description="Helical" evidence="8">
    <location>
        <begin position="21"/>
        <end position="45"/>
    </location>
</feature>
<keyword evidence="3 10" id="KW-0808">Transferase</keyword>
<accession>A0A212S3I9</accession>
<dbReference type="RefSeq" id="WP_088521859.1">
    <property type="nucleotide sequence ID" value="NZ_FYDG01000011.1"/>
</dbReference>
<dbReference type="PANTHER" id="PTHR30576:SF0">
    <property type="entry name" value="UNDECAPRENYL-PHOSPHATE N-ACETYLGALACTOSAMINYL 1-PHOSPHATE TRANSFERASE-RELATED"/>
    <property type="match status" value="1"/>
</dbReference>
<proteinExistence type="inferred from homology"/>
<organism evidence="10 11">
    <name type="scientific">Rhodoblastus acidophilus</name>
    <name type="common">Rhodopseudomonas acidophila</name>
    <dbReference type="NCBI Taxonomy" id="1074"/>
    <lineage>
        <taxon>Bacteria</taxon>
        <taxon>Pseudomonadati</taxon>
        <taxon>Pseudomonadota</taxon>
        <taxon>Alphaproteobacteria</taxon>
        <taxon>Hyphomicrobiales</taxon>
        <taxon>Rhodoblastaceae</taxon>
        <taxon>Rhodoblastus</taxon>
    </lineage>
</organism>
<feature type="transmembrane region" description="Helical" evidence="8">
    <location>
        <begin position="89"/>
        <end position="111"/>
    </location>
</feature>
<evidence type="ECO:0000256" key="4">
    <source>
        <dbReference type="ARBA" id="ARBA00022692"/>
    </source>
</evidence>
<keyword evidence="4 8" id="KW-0812">Transmembrane</keyword>
<dbReference type="Pfam" id="PF13727">
    <property type="entry name" value="CoA_binding_3"/>
    <property type="match status" value="1"/>
</dbReference>
<dbReference type="AlphaFoldDB" id="A0A212S3I9"/>
<keyword evidence="7" id="KW-0270">Exopolysaccharide synthesis</keyword>
<dbReference type="NCBIfam" id="TIGR03023">
    <property type="entry name" value="WcaJ_sugtrans"/>
    <property type="match status" value="1"/>
</dbReference>
<dbReference type="InterPro" id="IPR017473">
    <property type="entry name" value="Undecaprenyl-P_gluc_Ptfrase"/>
</dbReference>
<dbReference type="OrthoDB" id="9808602at2"/>
<protein>
    <submittedName>
        <fullName evidence="10">Undecaprenyl-phosphate glucose phosphotransferase</fullName>
    </submittedName>
</protein>
<feature type="transmembrane region" description="Helical" evidence="8">
    <location>
        <begin position="294"/>
        <end position="314"/>
    </location>
</feature>